<reference evidence="7" key="1">
    <citation type="submission" date="2017-02" db="EMBL/GenBank/DDBJ databases">
        <authorList>
            <person name="Varghese N."/>
            <person name="Submissions S."/>
        </authorList>
    </citation>
    <scope>NUCLEOTIDE SEQUENCE [LARGE SCALE GENOMIC DNA]</scope>
    <source>
        <strain evidence="7">ATCC 700200</strain>
    </source>
</reference>
<dbReference type="InterPro" id="IPR005471">
    <property type="entry name" value="Tscrpt_reg_IclR_N"/>
</dbReference>
<dbReference type="OrthoDB" id="9791752at2"/>
<dbReference type="Proteomes" id="UP000190774">
    <property type="component" value="Unassembled WGS sequence"/>
</dbReference>
<keyword evidence="2" id="KW-0238">DNA-binding</keyword>
<dbReference type="STRING" id="48467.SAMN02745166_03896"/>
<organism evidence="6 7">
    <name type="scientific">Prosthecobacter debontii</name>
    <dbReference type="NCBI Taxonomy" id="48467"/>
    <lineage>
        <taxon>Bacteria</taxon>
        <taxon>Pseudomonadati</taxon>
        <taxon>Verrucomicrobiota</taxon>
        <taxon>Verrucomicrobiia</taxon>
        <taxon>Verrucomicrobiales</taxon>
        <taxon>Verrucomicrobiaceae</taxon>
        <taxon>Prosthecobacter</taxon>
    </lineage>
</organism>
<evidence type="ECO:0000256" key="3">
    <source>
        <dbReference type="ARBA" id="ARBA00023163"/>
    </source>
</evidence>
<feature type="domain" description="HTH iclR-type" evidence="4">
    <location>
        <begin position="19"/>
        <end position="81"/>
    </location>
</feature>
<keyword evidence="3" id="KW-0804">Transcription</keyword>
<keyword evidence="7" id="KW-1185">Reference proteome</keyword>
<dbReference type="SUPFAM" id="SSF55781">
    <property type="entry name" value="GAF domain-like"/>
    <property type="match status" value="1"/>
</dbReference>
<dbReference type="InterPro" id="IPR050707">
    <property type="entry name" value="HTH_MetabolicPath_Reg"/>
</dbReference>
<evidence type="ECO:0000313" key="7">
    <source>
        <dbReference type="Proteomes" id="UP000190774"/>
    </source>
</evidence>
<dbReference type="PANTHER" id="PTHR30136">
    <property type="entry name" value="HELIX-TURN-HELIX TRANSCRIPTIONAL REGULATOR, ICLR FAMILY"/>
    <property type="match status" value="1"/>
</dbReference>
<dbReference type="InterPro" id="IPR014757">
    <property type="entry name" value="Tscrpt_reg_IclR_C"/>
</dbReference>
<dbReference type="GO" id="GO:0045892">
    <property type="term" value="P:negative regulation of DNA-templated transcription"/>
    <property type="evidence" value="ECO:0007669"/>
    <property type="project" value="TreeGrafter"/>
</dbReference>
<dbReference type="Pfam" id="PF01614">
    <property type="entry name" value="IclR_C"/>
    <property type="match status" value="1"/>
</dbReference>
<evidence type="ECO:0000256" key="1">
    <source>
        <dbReference type="ARBA" id="ARBA00023015"/>
    </source>
</evidence>
<dbReference type="PANTHER" id="PTHR30136:SF24">
    <property type="entry name" value="HTH-TYPE TRANSCRIPTIONAL REPRESSOR ALLR"/>
    <property type="match status" value="1"/>
</dbReference>
<accession>A0A1T4YQ74</accession>
<evidence type="ECO:0000313" key="6">
    <source>
        <dbReference type="EMBL" id="SKB03738.1"/>
    </source>
</evidence>
<dbReference type="InterPro" id="IPR036390">
    <property type="entry name" value="WH_DNA-bd_sf"/>
</dbReference>
<dbReference type="GO" id="GO:0003677">
    <property type="term" value="F:DNA binding"/>
    <property type="evidence" value="ECO:0007669"/>
    <property type="project" value="UniProtKB-KW"/>
</dbReference>
<dbReference type="EMBL" id="FUYE01000015">
    <property type="protein sequence ID" value="SKB03738.1"/>
    <property type="molecule type" value="Genomic_DNA"/>
</dbReference>
<keyword evidence="1" id="KW-0805">Transcription regulation</keyword>
<dbReference type="PROSITE" id="PS51077">
    <property type="entry name" value="HTH_ICLR"/>
    <property type="match status" value="1"/>
</dbReference>
<dbReference type="InterPro" id="IPR036388">
    <property type="entry name" value="WH-like_DNA-bd_sf"/>
</dbReference>
<evidence type="ECO:0000256" key="2">
    <source>
        <dbReference type="ARBA" id="ARBA00023125"/>
    </source>
</evidence>
<gene>
    <name evidence="6" type="ORF">SAMN02745166_03896</name>
</gene>
<dbReference type="SUPFAM" id="SSF46785">
    <property type="entry name" value="Winged helix' DNA-binding domain"/>
    <property type="match status" value="1"/>
</dbReference>
<dbReference type="GO" id="GO:0003700">
    <property type="term" value="F:DNA-binding transcription factor activity"/>
    <property type="evidence" value="ECO:0007669"/>
    <property type="project" value="TreeGrafter"/>
</dbReference>
<evidence type="ECO:0000259" key="4">
    <source>
        <dbReference type="PROSITE" id="PS51077"/>
    </source>
</evidence>
<sequence length="265" mass="29382">MKKPSDDLAAISLDDNSTAPGTERTLAILELLGRHRAGLSLTEIARDLNLPVNSVFRIAGTLHARGYLQRREDDKRFVLTNKLFDLSRPQVREKSLVVCAMESLKWLRDETGETVQLLCSVNHKMTLLEQCISTQPIKVSSTVGLQVPMYSCAPGKAVLAHLPDAELESFFNQVTLKQFTSTTQATRKALEEDLGKIRKRGYSVDLAEGLEGIHCVGAAIVDEYRYPVAAITVMAPAFRLKRDGFEQAGRKCLQAAENITRRLLA</sequence>
<dbReference type="AlphaFoldDB" id="A0A1T4YQ74"/>
<proteinExistence type="predicted"/>
<dbReference type="Gene3D" id="1.10.10.10">
    <property type="entry name" value="Winged helix-like DNA-binding domain superfamily/Winged helix DNA-binding domain"/>
    <property type="match status" value="1"/>
</dbReference>
<dbReference type="SMART" id="SM00346">
    <property type="entry name" value="HTH_ICLR"/>
    <property type="match status" value="1"/>
</dbReference>
<dbReference type="RefSeq" id="WP_078815049.1">
    <property type="nucleotide sequence ID" value="NZ_FUYE01000015.1"/>
</dbReference>
<protein>
    <submittedName>
        <fullName evidence="6">Transcriptional regulator, IclR family</fullName>
    </submittedName>
</protein>
<dbReference type="Pfam" id="PF09339">
    <property type="entry name" value="HTH_IclR"/>
    <property type="match status" value="1"/>
</dbReference>
<dbReference type="Gene3D" id="3.30.450.40">
    <property type="match status" value="1"/>
</dbReference>
<name>A0A1T4YQ74_9BACT</name>
<dbReference type="InterPro" id="IPR029016">
    <property type="entry name" value="GAF-like_dom_sf"/>
</dbReference>
<dbReference type="PROSITE" id="PS51078">
    <property type="entry name" value="ICLR_ED"/>
    <property type="match status" value="1"/>
</dbReference>
<evidence type="ECO:0000259" key="5">
    <source>
        <dbReference type="PROSITE" id="PS51078"/>
    </source>
</evidence>
<feature type="domain" description="IclR-ED" evidence="5">
    <location>
        <begin position="82"/>
        <end position="265"/>
    </location>
</feature>